<sequence>MATQEHENNKKEFLEELSEYKNYWNAVHVAADKFSEKFIAGKVYVFIQGTTGSVIVDVANEVSWDQQLVGIGGDIIGGVILASGAGTVLNVVLTSQGYSVGTILQKSYTNIKADINGQYWKYETNQSFMVGGQMVTYDYVKIKCYANGDAIMDNATQSPVVEKISESVYKQNTKFELKDINFDDGAKIEFNEKNQIVSIEIDNQKVIYNNDGTATFPSDITEANPNLIVNIVNGVASLKSGQTISHIAVGTKYTTKELLQYNGLTEEQAKNLPVGFVVKIPKDVKNIDGGYGNIKLYEGHDGSSIYCIPADKDGNIKVVKLDKDGNVLQNDFDISDNTVKEFVSDNNSLDTNGLEDAYKRSVVFKDHPDNVQRAKDEYHAKVALDRFSKGEDITLNEVIQAVEKSPNIMNKLKEVLLAKGNDDVADWITKDGQFKPNTPPDIKERFFLEAEEGNQLSTQLGSSIGGSIGSVIIGNNDFSNIEKIAISTSTTVVGQNVGEYIFWDSKNGNGSGAFDDIGADFKNTLQGAVVSFALSSFFAKNDTLADILGMDGTFIGGLADFTVSYTLGYYGSQAVSELFASLISINNIDYKNNKIFKNVA</sequence>
<dbReference type="EMBL" id="CP099557">
    <property type="protein sequence ID" value="UYF44401.1"/>
    <property type="molecule type" value="Genomic_DNA"/>
</dbReference>
<protein>
    <recommendedName>
        <fullName evidence="3">LysM domain-containing protein</fullName>
    </recommendedName>
</protein>
<gene>
    <name evidence="1" type="ORF">NGX11_11375</name>
</gene>
<geneLocation type="plasmid" evidence="1 2">
    <name>pCNAC48</name>
</geneLocation>
<proteinExistence type="predicted"/>
<dbReference type="AlphaFoldDB" id="A0AA46N7D0"/>
<evidence type="ECO:0000313" key="1">
    <source>
        <dbReference type="EMBL" id="UYF44401.1"/>
    </source>
</evidence>
<organism evidence="1 2">
    <name type="scientific">Aliarcobacter cryaerophilus</name>
    <dbReference type="NCBI Taxonomy" id="28198"/>
    <lineage>
        <taxon>Bacteria</taxon>
        <taxon>Pseudomonadati</taxon>
        <taxon>Campylobacterota</taxon>
        <taxon>Epsilonproteobacteria</taxon>
        <taxon>Campylobacterales</taxon>
        <taxon>Arcobacteraceae</taxon>
        <taxon>Aliarcobacter</taxon>
    </lineage>
</organism>
<evidence type="ECO:0008006" key="3">
    <source>
        <dbReference type="Google" id="ProtNLM"/>
    </source>
</evidence>
<reference evidence="1" key="1">
    <citation type="journal article" date="2022" name="Front. Microbiol.">
        <title>Species classification and novel plasmid identifications in Arcobacter cryaerophilus and Arcobacter cryaerophilus-like organisms.</title>
        <authorList>
            <person name="Zhou G."/>
            <person name="Wang M."/>
            <person name="Wang H."/>
            <person name="Chen X."/>
            <person name="Gu Y."/>
            <person name="Shao Z."/>
            <person name="Zhang J."/>
            <person name="Zhang M."/>
        </authorList>
    </citation>
    <scope>NUCLEOTIDE SEQUENCE</scope>
    <source>
        <strain evidence="1">ICDCAC48</strain>
    </source>
</reference>
<name>A0AA46N7D0_9BACT</name>
<keyword evidence="1" id="KW-0614">Plasmid</keyword>
<evidence type="ECO:0000313" key="2">
    <source>
        <dbReference type="Proteomes" id="UP001164100"/>
    </source>
</evidence>
<dbReference type="RefSeq" id="WP_263515091.1">
    <property type="nucleotide sequence ID" value="NZ_CP099557.1"/>
</dbReference>
<accession>A0AA46N7D0</accession>
<dbReference type="Proteomes" id="UP001164100">
    <property type="component" value="Plasmid pCNAC48"/>
</dbReference>